<sequence length="478" mass="56038">MSQLPTDCLNEIFEFLENDKFTLYSCILVNRFWCEVSVRIFWRDIWNYSISNFRTLVACLPNESKEILYKNGIIISTPTLKTPIFNYASFCKNLSVNRVHYKIEKLLNNQQNIHNKTHIVTQEIFKMFMREISSLRRLTFLSYLDITFNLYPGEKDYLKNLSELHCNSNIPSEFFYQLSQICHNIQSFTLEFEETISNGIADLISVQRNLKYFDVILCNGVIFNGMINKISSLMSKVPNTLIKLNLDVGNNFTSFSFIANFSNLQELKLTIEYQECIIDFEKLQYVIFPKLQVLIIREEYPRVELLMKFLETNGKNLKEICIGEGAICSNNSLNLTIAKFCPNLKKLSVGIKEKELEMLKIIFNSCKNLENIKIWCGKNYLSEKEALEMVAKYSQNVYELILYHQYDVQFELLPEELESFFISWINRKPQKSLSLVTVKYDANSLDTNQENIEIINKYIKLGVVKKFIVTGFENEEYN</sequence>
<evidence type="ECO:0000313" key="2">
    <source>
        <dbReference type="EMBL" id="GET00398.1"/>
    </source>
</evidence>
<dbReference type="Proteomes" id="UP000247702">
    <property type="component" value="Unassembled WGS sequence"/>
</dbReference>
<dbReference type="Gene3D" id="3.80.10.10">
    <property type="entry name" value="Ribonuclease Inhibitor"/>
    <property type="match status" value="1"/>
</dbReference>
<comment type="caution">
    <text evidence="1">The sequence shown here is derived from an EMBL/GenBank/DDBJ whole genome shotgun (WGS) entry which is preliminary data.</text>
</comment>
<gene>
    <name evidence="2" type="ORF">RCL2_002685200</name>
    <name evidence="1" type="ORF">RclHR1_13150007</name>
</gene>
<dbReference type="EMBL" id="BEXD01000353">
    <property type="protein sequence ID" value="GBB86751.1"/>
    <property type="molecule type" value="Genomic_DNA"/>
</dbReference>
<dbReference type="OrthoDB" id="2305494at2759"/>
<keyword evidence="3" id="KW-1185">Reference proteome</keyword>
<dbReference type="CDD" id="cd09917">
    <property type="entry name" value="F-box_SF"/>
    <property type="match status" value="1"/>
</dbReference>
<evidence type="ECO:0008006" key="4">
    <source>
        <dbReference type="Google" id="ProtNLM"/>
    </source>
</evidence>
<accession>A0A2Z6QPV2</accession>
<dbReference type="AlphaFoldDB" id="A0A2Z6QPV2"/>
<evidence type="ECO:0000313" key="3">
    <source>
        <dbReference type="Proteomes" id="UP000247702"/>
    </source>
</evidence>
<evidence type="ECO:0000313" key="1">
    <source>
        <dbReference type="EMBL" id="GBB86751.1"/>
    </source>
</evidence>
<organism evidence="1 3">
    <name type="scientific">Rhizophagus clarus</name>
    <dbReference type="NCBI Taxonomy" id="94130"/>
    <lineage>
        <taxon>Eukaryota</taxon>
        <taxon>Fungi</taxon>
        <taxon>Fungi incertae sedis</taxon>
        <taxon>Mucoromycota</taxon>
        <taxon>Glomeromycotina</taxon>
        <taxon>Glomeromycetes</taxon>
        <taxon>Glomerales</taxon>
        <taxon>Glomeraceae</taxon>
        <taxon>Rhizophagus</taxon>
    </lineage>
</organism>
<reference evidence="2" key="2">
    <citation type="submission" date="2019-10" db="EMBL/GenBank/DDBJ databases">
        <title>Conservation and host-specific expression of non-tandemly repeated heterogenous ribosome RNA gene in arbuscular mycorrhizal fungi.</title>
        <authorList>
            <person name="Maeda T."/>
            <person name="Kobayashi Y."/>
            <person name="Nakagawa T."/>
            <person name="Ezawa T."/>
            <person name="Yamaguchi K."/>
            <person name="Bino T."/>
            <person name="Nishimoto Y."/>
            <person name="Shigenobu S."/>
            <person name="Kawaguchi M."/>
        </authorList>
    </citation>
    <scope>NUCLEOTIDE SEQUENCE</scope>
    <source>
        <strain evidence="2">HR1</strain>
    </source>
</reference>
<reference evidence="1 3" key="1">
    <citation type="submission" date="2017-11" db="EMBL/GenBank/DDBJ databases">
        <title>The genome of Rhizophagus clarus HR1 reveals common genetic basis of auxotrophy among arbuscular mycorrhizal fungi.</title>
        <authorList>
            <person name="Kobayashi Y."/>
        </authorList>
    </citation>
    <scope>NUCLEOTIDE SEQUENCE [LARGE SCALE GENOMIC DNA]</scope>
    <source>
        <strain evidence="1 3">HR1</strain>
    </source>
</reference>
<proteinExistence type="predicted"/>
<name>A0A2Z6QPV2_9GLOM</name>
<dbReference type="SUPFAM" id="SSF52047">
    <property type="entry name" value="RNI-like"/>
    <property type="match status" value="1"/>
</dbReference>
<dbReference type="InterPro" id="IPR032675">
    <property type="entry name" value="LRR_dom_sf"/>
</dbReference>
<protein>
    <recommendedName>
        <fullName evidence="4">F-box domain-containing protein</fullName>
    </recommendedName>
</protein>
<dbReference type="EMBL" id="BLAL01000285">
    <property type="protein sequence ID" value="GET00398.1"/>
    <property type="molecule type" value="Genomic_DNA"/>
</dbReference>
<dbReference type="SUPFAM" id="SSF81383">
    <property type="entry name" value="F-box domain"/>
    <property type="match status" value="1"/>
</dbReference>
<dbReference type="Proteomes" id="UP000615446">
    <property type="component" value="Unassembled WGS sequence"/>
</dbReference>
<dbReference type="InterPro" id="IPR036047">
    <property type="entry name" value="F-box-like_dom_sf"/>
</dbReference>